<dbReference type="InterPro" id="IPR050090">
    <property type="entry name" value="Tyrosine_recombinase_XerCD"/>
</dbReference>
<accession>A0ABU3L6K6</accession>
<evidence type="ECO:0000256" key="1">
    <source>
        <dbReference type="ARBA" id="ARBA00008857"/>
    </source>
</evidence>
<dbReference type="CDD" id="cd01185">
    <property type="entry name" value="INTN1_C_like"/>
    <property type="match status" value="1"/>
</dbReference>
<feature type="domain" description="Tyr recombinase" evidence="4">
    <location>
        <begin position="217"/>
        <end position="405"/>
    </location>
</feature>
<dbReference type="Proteomes" id="UP001250656">
    <property type="component" value="Unassembled WGS sequence"/>
</dbReference>
<evidence type="ECO:0000256" key="3">
    <source>
        <dbReference type="ARBA" id="ARBA00023172"/>
    </source>
</evidence>
<dbReference type="EMBL" id="JAVTTP010000001">
    <property type="protein sequence ID" value="MDT7828848.1"/>
    <property type="molecule type" value="Genomic_DNA"/>
</dbReference>
<keyword evidence="3" id="KW-0233">DNA recombination</keyword>
<gene>
    <name evidence="5" type="ORF">RQM65_09255</name>
</gene>
<dbReference type="Pfam" id="PF00589">
    <property type="entry name" value="Phage_integrase"/>
    <property type="match status" value="1"/>
</dbReference>
<dbReference type="InterPro" id="IPR010998">
    <property type="entry name" value="Integrase_recombinase_N"/>
</dbReference>
<comment type="similarity">
    <text evidence="1">Belongs to the 'phage' integrase family.</text>
</comment>
<dbReference type="InterPro" id="IPR035386">
    <property type="entry name" value="Arm-DNA-bind_5"/>
</dbReference>
<dbReference type="SUPFAM" id="SSF56349">
    <property type="entry name" value="DNA breaking-rejoining enzymes"/>
    <property type="match status" value="1"/>
</dbReference>
<dbReference type="PROSITE" id="PS51898">
    <property type="entry name" value="TYR_RECOMBINASE"/>
    <property type="match status" value="1"/>
</dbReference>
<dbReference type="PANTHER" id="PTHR30349">
    <property type="entry name" value="PHAGE INTEGRASE-RELATED"/>
    <property type="match status" value="1"/>
</dbReference>
<dbReference type="Pfam" id="PF13102">
    <property type="entry name" value="Phage_int_SAM_5"/>
    <property type="match status" value="1"/>
</dbReference>
<dbReference type="Gene3D" id="1.10.150.130">
    <property type="match status" value="1"/>
</dbReference>
<proteinExistence type="inferred from homology"/>
<dbReference type="InterPro" id="IPR025269">
    <property type="entry name" value="SAM-like_dom"/>
</dbReference>
<comment type="caution">
    <text evidence="5">The sequence shown here is derived from an EMBL/GenBank/DDBJ whole genome shotgun (WGS) entry which is preliminary data.</text>
</comment>
<sequence length="415" mass="49288">MQTTYILRKDKVNRDGTMPIRAVITFQGARIRKNIKSVKTKERHWKNQRIKPNTKSEAYNNHIEYNQILDEFQEKVNAIFRFIHLRNIKPSEDFILNKLGDKHFGQNSLAPKFFDCFDEFIETSKSTKALGTIKKYVTVKNFLKDFQDSTGFSVRFDTIDIDFYEKFRDYSFLKRNTLNNYFGKLIAIIKTFMNWSLEREYHENLTYKRFKKPQDDIEVIYLTIDELMKLYKHPFKSKRLEHVRDFYCLGCFTGLRFSDINRLRPSNVFDSFLKVNIVKTRSIDQKIPLNKYSKSILDKYVDTIYEPIPTLSSQKFNEYIKECCEAVGINTPTTITRYIGQKRIDKTYPKYQLITSHTARKTFVTNSLVLGMKAMVVRNITGHKDEASFRRYVDIAEDFKRKEMDNTWDKMSTTA</sequence>
<evidence type="ECO:0000313" key="5">
    <source>
        <dbReference type="EMBL" id="MDT7828848.1"/>
    </source>
</evidence>
<dbReference type="InterPro" id="IPR013762">
    <property type="entry name" value="Integrase-like_cat_sf"/>
</dbReference>
<keyword evidence="2" id="KW-0238">DNA-binding</keyword>
<reference evidence="5 6" key="1">
    <citation type="submission" date="2023-09" db="EMBL/GenBank/DDBJ databases">
        <title>Novel taxa isolated from Blanes Bay.</title>
        <authorList>
            <person name="Rey-Velasco X."/>
            <person name="Lucena T."/>
        </authorList>
    </citation>
    <scope>NUCLEOTIDE SEQUENCE [LARGE SCALE GENOMIC DNA]</scope>
    <source>
        <strain evidence="5 6">S334</strain>
    </source>
</reference>
<dbReference type="Gene3D" id="1.10.443.10">
    <property type="entry name" value="Intergrase catalytic core"/>
    <property type="match status" value="1"/>
</dbReference>
<evidence type="ECO:0000259" key="4">
    <source>
        <dbReference type="PROSITE" id="PS51898"/>
    </source>
</evidence>
<keyword evidence="6" id="KW-1185">Reference proteome</keyword>
<organism evidence="5 6">
    <name type="scientific">Pricia mediterranea</name>
    <dbReference type="NCBI Taxonomy" id="3076079"/>
    <lineage>
        <taxon>Bacteria</taxon>
        <taxon>Pseudomonadati</taxon>
        <taxon>Bacteroidota</taxon>
        <taxon>Flavobacteriia</taxon>
        <taxon>Flavobacteriales</taxon>
        <taxon>Flavobacteriaceae</taxon>
        <taxon>Pricia</taxon>
    </lineage>
</organism>
<evidence type="ECO:0000313" key="6">
    <source>
        <dbReference type="Proteomes" id="UP001250656"/>
    </source>
</evidence>
<dbReference type="InterPro" id="IPR011010">
    <property type="entry name" value="DNA_brk_join_enz"/>
</dbReference>
<dbReference type="InterPro" id="IPR002104">
    <property type="entry name" value="Integrase_catalytic"/>
</dbReference>
<dbReference type="RefSeq" id="WP_314014402.1">
    <property type="nucleotide sequence ID" value="NZ_JAVTTP010000001.1"/>
</dbReference>
<dbReference type="Pfam" id="PF17293">
    <property type="entry name" value="Arm-DNA-bind_5"/>
    <property type="match status" value="1"/>
</dbReference>
<dbReference type="PANTHER" id="PTHR30349:SF64">
    <property type="entry name" value="PROPHAGE INTEGRASE INTD-RELATED"/>
    <property type="match status" value="1"/>
</dbReference>
<evidence type="ECO:0000256" key="2">
    <source>
        <dbReference type="ARBA" id="ARBA00023125"/>
    </source>
</evidence>
<name>A0ABU3L6K6_9FLAO</name>
<protein>
    <submittedName>
        <fullName evidence="5">Phage integrase SAM-like domain-containing protein</fullName>
    </submittedName>
</protein>